<evidence type="ECO:0000256" key="3">
    <source>
        <dbReference type="ARBA" id="ARBA00004586"/>
    </source>
</evidence>
<evidence type="ECO:0000256" key="2">
    <source>
        <dbReference type="ARBA" id="ARBA00004524"/>
    </source>
</evidence>
<dbReference type="AlphaFoldDB" id="A0A226DIL3"/>
<evidence type="ECO:0000256" key="7">
    <source>
        <dbReference type="ARBA" id="ARBA00022824"/>
    </source>
</evidence>
<keyword evidence="15" id="KW-1185">Reference proteome</keyword>
<dbReference type="Proteomes" id="UP000198287">
    <property type="component" value="Unassembled WGS sequence"/>
</dbReference>
<keyword evidence="13" id="KW-1133">Transmembrane helix</keyword>
<evidence type="ECO:0000256" key="8">
    <source>
        <dbReference type="ARBA" id="ARBA00022848"/>
    </source>
</evidence>
<keyword evidence="7" id="KW-0256">Endoplasmic reticulum</keyword>
<accession>A0A226DIL3</accession>
<comment type="similarity">
    <text evidence="4">Belongs to the cytochrome P450 family.</text>
</comment>
<dbReference type="GO" id="GO:0016705">
    <property type="term" value="F:oxidoreductase activity, acting on paired donors, with incorporation or reduction of molecular oxygen"/>
    <property type="evidence" value="ECO:0007669"/>
    <property type="project" value="InterPro"/>
</dbReference>
<dbReference type="GO" id="GO:0020037">
    <property type="term" value="F:heme binding"/>
    <property type="evidence" value="ECO:0007669"/>
    <property type="project" value="InterPro"/>
</dbReference>
<keyword evidence="8" id="KW-0492">Microsome</keyword>
<keyword evidence="11" id="KW-0503">Monooxygenase</keyword>
<dbReference type="OMA" id="SKRESHW"/>
<evidence type="ECO:0000256" key="9">
    <source>
        <dbReference type="ARBA" id="ARBA00023002"/>
    </source>
</evidence>
<dbReference type="SUPFAM" id="SSF48264">
    <property type="entry name" value="Cytochrome P450"/>
    <property type="match status" value="1"/>
</dbReference>
<dbReference type="EMBL" id="LNIX01000018">
    <property type="protein sequence ID" value="OXA45382.1"/>
    <property type="molecule type" value="Genomic_DNA"/>
</dbReference>
<evidence type="ECO:0000313" key="14">
    <source>
        <dbReference type="EMBL" id="OXA45382.1"/>
    </source>
</evidence>
<dbReference type="GO" id="GO:0005506">
    <property type="term" value="F:iron ion binding"/>
    <property type="evidence" value="ECO:0007669"/>
    <property type="project" value="InterPro"/>
</dbReference>
<dbReference type="OrthoDB" id="1470350at2759"/>
<reference evidence="14 15" key="1">
    <citation type="submission" date="2015-12" db="EMBL/GenBank/DDBJ databases">
        <title>The genome of Folsomia candida.</title>
        <authorList>
            <person name="Faddeeva A."/>
            <person name="Derks M.F."/>
            <person name="Anvar Y."/>
            <person name="Smit S."/>
            <person name="Van Straalen N."/>
            <person name="Roelofs D."/>
        </authorList>
    </citation>
    <scope>NUCLEOTIDE SEQUENCE [LARGE SCALE GENOMIC DNA]</scope>
    <source>
        <strain evidence="14 15">VU population</strain>
        <tissue evidence="14">Whole body</tissue>
    </source>
</reference>
<evidence type="ECO:0000256" key="1">
    <source>
        <dbReference type="ARBA" id="ARBA00001971"/>
    </source>
</evidence>
<keyword evidence="9" id="KW-0560">Oxidoreductase</keyword>
<evidence type="ECO:0000256" key="5">
    <source>
        <dbReference type="ARBA" id="ARBA00022617"/>
    </source>
</evidence>
<evidence type="ECO:0000256" key="6">
    <source>
        <dbReference type="ARBA" id="ARBA00022723"/>
    </source>
</evidence>
<comment type="cofactor">
    <cofactor evidence="1">
        <name>heme</name>
        <dbReference type="ChEBI" id="CHEBI:30413"/>
    </cofactor>
</comment>
<keyword evidence="6" id="KW-0479">Metal-binding</keyword>
<dbReference type="InterPro" id="IPR001128">
    <property type="entry name" value="Cyt_P450"/>
</dbReference>
<keyword evidence="12 13" id="KW-0472">Membrane</keyword>
<dbReference type="PANTHER" id="PTHR24291:SF189">
    <property type="entry name" value="CYTOCHROME P450 4C3-RELATED"/>
    <property type="match status" value="1"/>
</dbReference>
<evidence type="ECO:0000256" key="12">
    <source>
        <dbReference type="ARBA" id="ARBA00023136"/>
    </source>
</evidence>
<keyword evidence="10" id="KW-0408">Iron</keyword>
<dbReference type="InterPro" id="IPR050196">
    <property type="entry name" value="Cytochrome_P450_Monoox"/>
</dbReference>
<evidence type="ECO:0000256" key="11">
    <source>
        <dbReference type="ARBA" id="ARBA00023033"/>
    </source>
</evidence>
<evidence type="ECO:0000256" key="13">
    <source>
        <dbReference type="SAM" id="Phobius"/>
    </source>
</evidence>
<dbReference type="GO" id="GO:0004497">
    <property type="term" value="F:monooxygenase activity"/>
    <property type="evidence" value="ECO:0007669"/>
    <property type="project" value="UniProtKB-KW"/>
</dbReference>
<dbReference type="Gene3D" id="1.10.630.10">
    <property type="entry name" value="Cytochrome P450"/>
    <property type="match status" value="1"/>
</dbReference>
<proteinExistence type="inferred from homology"/>
<dbReference type="GO" id="GO:0005789">
    <property type="term" value="C:endoplasmic reticulum membrane"/>
    <property type="evidence" value="ECO:0007669"/>
    <property type="project" value="UniProtKB-SubCell"/>
</dbReference>
<dbReference type="PANTHER" id="PTHR24291">
    <property type="entry name" value="CYTOCHROME P450 FAMILY 4"/>
    <property type="match status" value="1"/>
</dbReference>
<keyword evidence="5" id="KW-0349">Heme</keyword>
<dbReference type="InterPro" id="IPR036396">
    <property type="entry name" value="Cyt_P450_sf"/>
</dbReference>
<evidence type="ECO:0000313" key="15">
    <source>
        <dbReference type="Proteomes" id="UP000198287"/>
    </source>
</evidence>
<keyword evidence="13" id="KW-0812">Transmembrane</keyword>
<feature type="transmembrane region" description="Helical" evidence="13">
    <location>
        <begin position="12"/>
        <end position="31"/>
    </location>
</feature>
<gene>
    <name evidence="14" type="ORF">Fcan01_20289</name>
</gene>
<comment type="subcellular location">
    <subcellularLocation>
        <location evidence="3">Endoplasmic reticulum membrane</location>
    </subcellularLocation>
    <subcellularLocation>
        <location evidence="2">Microsome membrane</location>
    </subcellularLocation>
</comment>
<comment type="caution">
    <text evidence="14">The sequence shown here is derived from an EMBL/GenBank/DDBJ whole genome shotgun (WGS) entry which is preliminary data.</text>
</comment>
<sequence length="262" mass="30019">MYSLPELVSWFGLIDGKFVITFVLAFIIYYLTKRDRRISKFLENVPGPPTIPLFGNALSLLRPRYGLGWLGRGLLTAKARKWRGRRKLLTPTFHFKILEEFSVVFNEQADVLTKILKEKADGKPFNIFPFMARCALDIICETAMGKKLNAQVQQDGDDEYLNAVSEYGCLLLEKITRPWLQIGLIRRLSGFEAKEAQLIKVLHDFTDKVFVIVDDGDGTLTDVEIREETDTFMFAGHDTTSASMSWTILMLSFHENQLHQVF</sequence>
<name>A0A226DIL3_FOLCA</name>
<dbReference type="Pfam" id="PF00067">
    <property type="entry name" value="p450"/>
    <property type="match status" value="2"/>
</dbReference>
<protein>
    <submittedName>
        <fullName evidence="14">Cytochrome P450 4C1</fullName>
    </submittedName>
</protein>
<evidence type="ECO:0000256" key="4">
    <source>
        <dbReference type="ARBA" id="ARBA00010617"/>
    </source>
</evidence>
<organism evidence="14 15">
    <name type="scientific">Folsomia candida</name>
    <name type="common">Springtail</name>
    <dbReference type="NCBI Taxonomy" id="158441"/>
    <lineage>
        <taxon>Eukaryota</taxon>
        <taxon>Metazoa</taxon>
        <taxon>Ecdysozoa</taxon>
        <taxon>Arthropoda</taxon>
        <taxon>Hexapoda</taxon>
        <taxon>Collembola</taxon>
        <taxon>Entomobryomorpha</taxon>
        <taxon>Isotomoidea</taxon>
        <taxon>Isotomidae</taxon>
        <taxon>Proisotominae</taxon>
        <taxon>Folsomia</taxon>
    </lineage>
</organism>
<evidence type="ECO:0000256" key="10">
    <source>
        <dbReference type="ARBA" id="ARBA00023004"/>
    </source>
</evidence>